<accession>A0A803L7J6</accession>
<dbReference type="Pfam" id="PF00170">
    <property type="entry name" value="bZIP_1"/>
    <property type="match status" value="1"/>
</dbReference>
<dbReference type="SMART" id="SM00338">
    <property type="entry name" value="BRLZ"/>
    <property type="match status" value="1"/>
</dbReference>
<dbReference type="OMA" id="TNIFSLH"/>
<dbReference type="RefSeq" id="XP_021717866.1">
    <property type="nucleotide sequence ID" value="XM_021862174.1"/>
</dbReference>
<dbReference type="OrthoDB" id="551672at2759"/>
<keyword evidence="2" id="KW-0805">Transcription regulation</keyword>
<keyword evidence="4" id="KW-0804">Transcription</keyword>
<dbReference type="GO" id="GO:0005634">
    <property type="term" value="C:nucleus"/>
    <property type="evidence" value="ECO:0007669"/>
    <property type="project" value="UniProtKB-SubCell"/>
</dbReference>
<dbReference type="Proteomes" id="UP000596660">
    <property type="component" value="Unplaced"/>
</dbReference>
<dbReference type="InterPro" id="IPR044521">
    <property type="entry name" value="AtbZIP8/43"/>
</dbReference>
<dbReference type="EnsemblPlants" id="AUR62007835-RA">
    <property type="protein sequence ID" value="AUR62007835-RA:cds"/>
    <property type="gene ID" value="AUR62007835"/>
</dbReference>
<keyword evidence="6" id="KW-0175">Coiled coil</keyword>
<sequence>MNQCKIEDLNHMVFEYQNSLPSNFNLIQDDLQPSNQTSLNFDEFNLQARYLHNTSSTSNEAENKQDNNLIDERKHRRMVSNRESARRSRMRKKRQINELWSQVLRLRGENHELVEKLNHASESHNQVVQENNQLKEETSNLRNMATYMQLGNDDLHDALRDLEDTI</sequence>
<evidence type="ECO:0000256" key="3">
    <source>
        <dbReference type="ARBA" id="ARBA00023125"/>
    </source>
</evidence>
<keyword evidence="9" id="KW-1185">Reference proteome</keyword>
<dbReference type="Gramene" id="AUR62007835-RA">
    <property type="protein sequence ID" value="AUR62007835-RA:cds"/>
    <property type="gene ID" value="AUR62007835"/>
</dbReference>
<feature type="coiled-coil region" evidence="6">
    <location>
        <begin position="117"/>
        <end position="144"/>
    </location>
</feature>
<dbReference type="AlphaFoldDB" id="A0A803L7J6"/>
<dbReference type="CDD" id="cd14702">
    <property type="entry name" value="bZIP_plant_GBF1"/>
    <property type="match status" value="1"/>
</dbReference>
<evidence type="ECO:0000313" key="8">
    <source>
        <dbReference type="EnsemblPlants" id="AUR62007835-RA:cds"/>
    </source>
</evidence>
<evidence type="ECO:0000256" key="1">
    <source>
        <dbReference type="ARBA" id="ARBA00004123"/>
    </source>
</evidence>
<dbReference type="KEGG" id="cqi:110685636"/>
<gene>
    <name evidence="8" type="primary">LOC110685636</name>
</gene>
<evidence type="ECO:0000256" key="6">
    <source>
        <dbReference type="SAM" id="Coils"/>
    </source>
</evidence>
<dbReference type="GO" id="GO:0003700">
    <property type="term" value="F:DNA-binding transcription factor activity"/>
    <property type="evidence" value="ECO:0007669"/>
    <property type="project" value="InterPro"/>
</dbReference>
<proteinExistence type="predicted"/>
<dbReference type="SMR" id="A0A803L7J6"/>
<dbReference type="GO" id="GO:0003677">
    <property type="term" value="F:DNA binding"/>
    <property type="evidence" value="ECO:0007669"/>
    <property type="project" value="UniProtKB-KW"/>
</dbReference>
<keyword evidence="5" id="KW-0539">Nucleus</keyword>
<feature type="domain" description="BZIP" evidence="7">
    <location>
        <begin position="71"/>
        <end position="134"/>
    </location>
</feature>
<protein>
    <recommendedName>
        <fullName evidence="7">BZIP domain-containing protein</fullName>
    </recommendedName>
</protein>
<reference evidence="8" key="1">
    <citation type="journal article" date="2017" name="Nature">
        <title>The genome of Chenopodium quinoa.</title>
        <authorList>
            <person name="Jarvis D.E."/>
            <person name="Ho Y.S."/>
            <person name="Lightfoot D.J."/>
            <person name="Schmoeckel S.M."/>
            <person name="Li B."/>
            <person name="Borm T.J.A."/>
            <person name="Ohyanagi H."/>
            <person name="Mineta K."/>
            <person name="Michell C.T."/>
            <person name="Saber N."/>
            <person name="Kharbatia N.M."/>
            <person name="Rupper R.R."/>
            <person name="Sharp A.R."/>
            <person name="Dally N."/>
            <person name="Boughton B.A."/>
            <person name="Woo Y.H."/>
            <person name="Gao G."/>
            <person name="Schijlen E.G.W.M."/>
            <person name="Guo X."/>
            <person name="Momin A.A."/>
            <person name="Negrao S."/>
            <person name="Al-Babili S."/>
            <person name="Gehring C."/>
            <person name="Roessner U."/>
            <person name="Jung C."/>
            <person name="Murphy K."/>
            <person name="Arold S.T."/>
            <person name="Gojobori T."/>
            <person name="van der Linden C.G."/>
            <person name="van Loo E.N."/>
            <person name="Jellen E.N."/>
            <person name="Maughan P.J."/>
            <person name="Tester M."/>
        </authorList>
    </citation>
    <scope>NUCLEOTIDE SEQUENCE [LARGE SCALE GENOMIC DNA]</scope>
    <source>
        <strain evidence="8">cv. PI 614886</strain>
    </source>
</reference>
<dbReference type="PROSITE" id="PS50217">
    <property type="entry name" value="BZIP"/>
    <property type="match status" value="1"/>
</dbReference>
<comment type="subcellular location">
    <subcellularLocation>
        <location evidence="1">Nucleus</location>
    </subcellularLocation>
</comment>
<dbReference type="GeneID" id="110685636"/>
<evidence type="ECO:0000256" key="2">
    <source>
        <dbReference type="ARBA" id="ARBA00023015"/>
    </source>
</evidence>
<dbReference type="InterPro" id="IPR046347">
    <property type="entry name" value="bZIP_sf"/>
</dbReference>
<dbReference type="InterPro" id="IPR045314">
    <property type="entry name" value="bZIP_plant_GBF1"/>
</dbReference>
<name>A0A803L7J6_CHEQI</name>
<dbReference type="PANTHER" id="PTHR46324:SF3">
    <property type="entry name" value="BASIC LEUCINE ZIPPER 43-RELATED"/>
    <property type="match status" value="1"/>
</dbReference>
<evidence type="ECO:0000313" key="9">
    <source>
        <dbReference type="Proteomes" id="UP000596660"/>
    </source>
</evidence>
<organism evidence="8 9">
    <name type="scientific">Chenopodium quinoa</name>
    <name type="common">Quinoa</name>
    <dbReference type="NCBI Taxonomy" id="63459"/>
    <lineage>
        <taxon>Eukaryota</taxon>
        <taxon>Viridiplantae</taxon>
        <taxon>Streptophyta</taxon>
        <taxon>Embryophyta</taxon>
        <taxon>Tracheophyta</taxon>
        <taxon>Spermatophyta</taxon>
        <taxon>Magnoliopsida</taxon>
        <taxon>eudicotyledons</taxon>
        <taxon>Gunneridae</taxon>
        <taxon>Pentapetalae</taxon>
        <taxon>Caryophyllales</taxon>
        <taxon>Chenopodiaceae</taxon>
        <taxon>Chenopodioideae</taxon>
        <taxon>Atripliceae</taxon>
        <taxon>Chenopodium</taxon>
    </lineage>
</organism>
<evidence type="ECO:0000259" key="7">
    <source>
        <dbReference type="PROSITE" id="PS50217"/>
    </source>
</evidence>
<dbReference type="PROSITE" id="PS00036">
    <property type="entry name" value="BZIP_BASIC"/>
    <property type="match status" value="1"/>
</dbReference>
<reference evidence="8" key="2">
    <citation type="submission" date="2021-03" db="UniProtKB">
        <authorList>
            <consortium name="EnsemblPlants"/>
        </authorList>
    </citation>
    <scope>IDENTIFICATION</scope>
</reference>
<dbReference type="FunFam" id="1.20.5.170:FF:000020">
    <property type="entry name" value="BZIP transcription factor"/>
    <property type="match status" value="1"/>
</dbReference>
<evidence type="ECO:0000256" key="4">
    <source>
        <dbReference type="ARBA" id="ARBA00023163"/>
    </source>
</evidence>
<dbReference type="GO" id="GO:0046983">
    <property type="term" value="F:protein dimerization activity"/>
    <property type="evidence" value="ECO:0007669"/>
    <property type="project" value="UniProtKB-ARBA"/>
</dbReference>
<dbReference type="PANTHER" id="PTHR46324">
    <property type="entry name" value="BASIC LEUCINE ZIPPER 43-RELATED"/>
    <property type="match status" value="1"/>
</dbReference>
<dbReference type="InterPro" id="IPR004827">
    <property type="entry name" value="bZIP"/>
</dbReference>
<evidence type="ECO:0000256" key="5">
    <source>
        <dbReference type="ARBA" id="ARBA00023242"/>
    </source>
</evidence>
<keyword evidence="3" id="KW-0238">DNA-binding</keyword>
<dbReference type="Gene3D" id="1.20.5.170">
    <property type="match status" value="1"/>
</dbReference>
<dbReference type="SUPFAM" id="SSF57959">
    <property type="entry name" value="Leucine zipper domain"/>
    <property type="match status" value="1"/>
</dbReference>